<reference evidence="3" key="2">
    <citation type="submission" date="2015-01" db="EMBL/GenBank/DDBJ databases">
        <title>Evolutionary Origins and Diversification of the Mycorrhizal Mutualists.</title>
        <authorList>
            <consortium name="DOE Joint Genome Institute"/>
            <consortium name="Mycorrhizal Genomics Consortium"/>
            <person name="Kohler A."/>
            <person name="Kuo A."/>
            <person name="Nagy L.G."/>
            <person name="Floudas D."/>
            <person name="Copeland A."/>
            <person name="Barry K.W."/>
            <person name="Cichocki N."/>
            <person name="Veneault-Fourrey C."/>
            <person name="LaButti K."/>
            <person name="Lindquist E.A."/>
            <person name="Lipzen A."/>
            <person name="Lundell T."/>
            <person name="Morin E."/>
            <person name="Murat C."/>
            <person name="Riley R."/>
            <person name="Ohm R."/>
            <person name="Sun H."/>
            <person name="Tunlid A."/>
            <person name="Henrissat B."/>
            <person name="Grigoriev I.V."/>
            <person name="Hibbett D.S."/>
            <person name="Martin F."/>
        </authorList>
    </citation>
    <scope>NUCLEOTIDE SEQUENCE [LARGE SCALE GENOMIC DNA]</scope>
    <source>
        <strain evidence="3">ATCC 200175</strain>
    </source>
</reference>
<evidence type="ECO:0000313" key="3">
    <source>
        <dbReference type="Proteomes" id="UP000053647"/>
    </source>
</evidence>
<dbReference type="OrthoDB" id="2367075at2759"/>
<dbReference type="CDD" id="cd18186">
    <property type="entry name" value="BTB_POZ_ZBTB_KLHL-like"/>
    <property type="match status" value="1"/>
</dbReference>
<gene>
    <name evidence="2" type="ORF">PAXINDRAFT_139954</name>
</gene>
<dbReference type="EMBL" id="KN819882">
    <property type="protein sequence ID" value="KIJ07470.1"/>
    <property type="molecule type" value="Genomic_DNA"/>
</dbReference>
<organism evidence="2 3">
    <name type="scientific">Paxillus involutus ATCC 200175</name>
    <dbReference type="NCBI Taxonomy" id="664439"/>
    <lineage>
        <taxon>Eukaryota</taxon>
        <taxon>Fungi</taxon>
        <taxon>Dikarya</taxon>
        <taxon>Basidiomycota</taxon>
        <taxon>Agaricomycotina</taxon>
        <taxon>Agaricomycetes</taxon>
        <taxon>Agaricomycetidae</taxon>
        <taxon>Boletales</taxon>
        <taxon>Paxilineae</taxon>
        <taxon>Paxillaceae</taxon>
        <taxon>Paxillus</taxon>
    </lineage>
</organism>
<dbReference type="InterPro" id="IPR000210">
    <property type="entry name" value="BTB/POZ_dom"/>
</dbReference>
<accession>A0A0C9SX06</accession>
<dbReference type="SUPFAM" id="SSF54695">
    <property type="entry name" value="POZ domain"/>
    <property type="match status" value="1"/>
</dbReference>
<sequence length="235" mass="26302">MDASSKHGRFYVTTVTFLVEDCLLRVPRGPLQAQSSVFRDMFLLPVGDQEEVEGLSDAKPVRLEDVKLGDFEQLLKVLFPGPDGKQELPDGYAQWTSALKLATLWEFDDARKAAVKALKALVVSPVDKFALAMQYDIKDWVPPALNAIAQRPEPIGVGDVDRLGLDVALKIASVREQAHVYSDHYKGESVRLGPRHPLLQNFDFTPTICTMFKLPAPPQLPSPVKQIIHPDRYWE</sequence>
<dbReference type="AlphaFoldDB" id="A0A0C9SX06"/>
<dbReference type="PROSITE" id="PS50097">
    <property type="entry name" value="BTB"/>
    <property type="match status" value="1"/>
</dbReference>
<dbReference type="Pfam" id="PF00651">
    <property type="entry name" value="BTB"/>
    <property type="match status" value="1"/>
</dbReference>
<name>A0A0C9SX06_PAXIN</name>
<dbReference type="Proteomes" id="UP000053647">
    <property type="component" value="Unassembled WGS sequence"/>
</dbReference>
<reference evidence="2 3" key="1">
    <citation type="submission" date="2014-06" db="EMBL/GenBank/DDBJ databases">
        <authorList>
            <consortium name="DOE Joint Genome Institute"/>
            <person name="Kuo A."/>
            <person name="Kohler A."/>
            <person name="Nagy L.G."/>
            <person name="Floudas D."/>
            <person name="Copeland A."/>
            <person name="Barry K.W."/>
            <person name="Cichocki N."/>
            <person name="Veneault-Fourrey C."/>
            <person name="LaButti K."/>
            <person name="Lindquist E.A."/>
            <person name="Lipzen A."/>
            <person name="Lundell T."/>
            <person name="Morin E."/>
            <person name="Murat C."/>
            <person name="Sun H."/>
            <person name="Tunlid A."/>
            <person name="Henrissat B."/>
            <person name="Grigoriev I.V."/>
            <person name="Hibbett D.S."/>
            <person name="Martin F."/>
            <person name="Nordberg H.P."/>
            <person name="Cantor M.N."/>
            <person name="Hua S.X."/>
        </authorList>
    </citation>
    <scope>NUCLEOTIDE SEQUENCE [LARGE SCALE GENOMIC DNA]</scope>
    <source>
        <strain evidence="2 3">ATCC 200175</strain>
    </source>
</reference>
<protein>
    <recommendedName>
        <fullName evidence="1">BTB domain-containing protein</fullName>
    </recommendedName>
</protein>
<proteinExistence type="predicted"/>
<keyword evidence="3" id="KW-1185">Reference proteome</keyword>
<feature type="domain" description="BTB" evidence="1">
    <location>
        <begin position="13"/>
        <end position="81"/>
    </location>
</feature>
<dbReference type="Gene3D" id="3.30.710.10">
    <property type="entry name" value="Potassium Channel Kv1.1, Chain A"/>
    <property type="match status" value="1"/>
</dbReference>
<evidence type="ECO:0000259" key="1">
    <source>
        <dbReference type="PROSITE" id="PS50097"/>
    </source>
</evidence>
<dbReference type="HOGENOM" id="CLU_047592_2_0_1"/>
<dbReference type="InterPro" id="IPR011333">
    <property type="entry name" value="SKP1/BTB/POZ_sf"/>
</dbReference>
<evidence type="ECO:0000313" key="2">
    <source>
        <dbReference type="EMBL" id="KIJ07470.1"/>
    </source>
</evidence>